<proteinExistence type="predicted"/>
<sequence>MDMMFLFDLVQLGTCDADKFRYEPFSGIDFKKAVEVQSSFIKGTDAWSTVFIENHDQARCTTKFGDTSPEYLGVSAKMLATLQATLTGTLFLYQGQEIGMTNLPPDWDIDEYKDIQTINYWTEFLKTNPTESEKKKLMKNIGHFARDHARSPVQWDDSTYAGFSKVEPWTRVNDNYKELNVEKQTNDPNSVLSYYKKALKVRHDYPDLFVHGEFNHVEFDNEKVMSYTKTFNGKTAYVVLNLTKETVPFHVQVEGDLKLVLTNIDQEDEGSLKPFESRVYLVQ</sequence>
<dbReference type="Proteomes" id="UP001165064">
    <property type="component" value="Unassembled WGS sequence"/>
</dbReference>
<comment type="caution">
    <text evidence="1">The sequence shown here is derived from an EMBL/GenBank/DDBJ whole genome shotgun (WGS) entry which is preliminary data.</text>
</comment>
<gene>
    <name evidence="1" type="ORF">Amon02_001207400</name>
</gene>
<evidence type="ECO:0000313" key="2">
    <source>
        <dbReference type="Proteomes" id="UP001165064"/>
    </source>
</evidence>
<keyword evidence="2" id="KW-1185">Reference proteome</keyword>
<reference evidence="1" key="1">
    <citation type="submission" date="2023-04" db="EMBL/GenBank/DDBJ databases">
        <title>Ambrosiozyma monospora NBRC 10751.</title>
        <authorList>
            <person name="Ichikawa N."/>
            <person name="Sato H."/>
            <person name="Tonouchi N."/>
        </authorList>
    </citation>
    <scope>NUCLEOTIDE SEQUENCE</scope>
    <source>
        <strain evidence="1">NBRC 10751</strain>
    </source>
</reference>
<organism evidence="1 2">
    <name type="scientific">Ambrosiozyma monospora</name>
    <name type="common">Yeast</name>
    <name type="synonym">Endomycopsis monosporus</name>
    <dbReference type="NCBI Taxonomy" id="43982"/>
    <lineage>
        <taxon>Eukaryota</taxon>
        <taxon>Fungi</taxon>
        <taxon>Dikarya</taxon>
        <taxon>Ascomycota</taxon>
        <taxon>Saccharomycotina</taxon>
        <taxon>Pichiomycetes</taxon>
        <taxon>Pichiales</taxon>
        <taxon>Pichiaceae</taxon>
        <taxon>Ambrosiozyma</taxon>
    </lineage>
</organism>
<accession>A0ACB5U992</accession>
<name>A0ACB5U992_AMBMO</name>
<protein>
    <submittedName>
        <fullName evidence="1">Unnamed protein product</fullName>
    </submittedName>
</protein>
<dbReference type="EMBL" id="BSXS01013995">
    <property type="protein sequence ID" value="GMF04734.1"/>
    <property type="molecule type" value="Genomic_DNA"/>
</dbReference>
<evidence type="ECO:0000313" key="1">
    <source>
        <dbReference type="EMBL" id="GMF04734.1"/>
    </source>
</evidence>